<dbReference type="InterPro" id="IPR001810">
    <property type="entry name" value="F-box_dom"/>
</dbReference>
<dbReference type="AlphaFoldDB" id="A0A2J6QRS9"/>
<feature type="domain" description="F-box" evidence="1">
    <location>
        <begin position="46"/>
        <end position="89"/>
    </location>
</feature>
<proteinExistence type="predicted"/>
<organism evidence="2 3">
    <name type="scientific">Hyaloscypha variabilis (strain UAMH 11265 / GT02V1 / F)</name>
    <name type="common">Meliniomyces variabilis</name>
    <dbReference type="NCBI Taxonomy" id="1149755"/>
    <lineage>
        <taxon>Eukaryota</taxon>
        <taxon>Fungi</taxon>
        <taxon>Dikarya</taxon>
        <taxon>Ascomycota</taxon>
        <taxon>Pezizomycotina</taxon>
        <taxon>Leotiomycetes</taxon>
        <taxon>Helotiales</taxon>
        <taxon>Hyaloscyphaceae</taxon>
        <taxon>Hyaloscypha</taxon>
        <taxon>Hyaloscypha variabilis</taxon>
    </lineage>
</organism>
<name>A0A2J6QRS9_HYAVF</name>
<dbReference type="Proteomes" id="UP000235786">
    <property type="component" value="Unassembled WGS sequence"/>
</dbReference>
<accession>A0A2J6QRS9</accession>
<evidence type="ECO:0000259" key="1">
    <source>
        <dbReference type="PROSITE" id="PS50181"/>
    </source>
</evidence>
<sequence length="426" mass="49541">MSYFPKIRKVSTSLTTNDVWLLSSQDSLILFGRRFDFRSMFIEKTNALLEKLPTELLRQIIELLPASSQASLSLSSKVILHKLGTWYLQNIKCVAPAPKSSPLCHRIDTHHPTQQARRKEYELFLILLDRDNPHLLYCHTCLQLHNVDLSREAALSTLWKTRDLIFCYATKTFRLHGQDLPIITPTPQIRHCDEMHMVHKHSTYGITFNRARIAMKYCRAGLGYKTLLQQYFSNTWAQHAVYEIGRPWTGDLEYTFRWELTRTARIVAGRLLLRTEHKAISRTGTGGVCQDGRAYTLLSTCVHWHWHFRSNSEFAAISRLLDAVKAYPEMEVRSEVTSCRFCCTEFEARGRRLLDGRAVLDFVVWQDLGRLEGVRPDRQWEDIMKYVVVPMESVVEGDLHDYTPEFETGSIKRCFGEVWQAWCDEC</sequence>
<evidence type="ECO:0000313" key="3">
    <source>
        <dbReference type="Proteomes" id="UP000235786"/>
    </source>
</evidence>
<dbReference type="STRING" id="1149755.A0A2J6QRS9"/>
<reference evidence="2 3" key="1">
    <citation type="submission" date="2016-04" db="EMBL/GenBank/DDBJ databases">
        <title>A degradative enzymes factory behind the ericoid mycorrhizal symbiosis.</title>
        <authorList>
            <consortium name="DOE Joint Genome Institute"/>
            <person name="Martino E."/>
            <person name="Morin E."/>
            <person name="Grelet G."/>
            <person name="Kuo A."/>
            <person name="Kohler A."/>
            <person name="Daghino S."/>
            <person name="Barry K."/>
            <person name="Choi C."/>
            <person name="Cichocki N."/>
            <person name="Clum A."/>
            <person name="Copeland A."/>
            <person name="Hainaut M."/>
            <person name="Haridas S."/>
            <person name="Labutti K."/>
            <person name="Lindquist E."/>
            <person name="Lipzen A."/>
            <person name="Khouja H.-R."/>
            <person name="Murat C."/>
            <person name="Ohm R."/>
            <person name="Olson A."/>
            <person name="Spatafora J."/>
            <person name="Veneault-Fourrey C."/>
            <person name="Henrissat B."/>
            <person name="Grigoriev I."/>
            <person name="Martin F."/>
            <person name="Perotto S."/>
        </authorList>
    </citation>
    <scope>NUCLEOTIDE SEQUENCE [LARGE SCALE GENOMIC DNA]</scope>
    <source>
        <strain evidence="2 3">F</strain>
    </source>
</reference>
<protein>
    <recommendedName>
        <fullName evidence="1">F-box domain-containing protein</fullName>
    </recommendedName>
</protein>
<keyword evidence="3" id="KW-1185">Reference proteome</keyword>
<dbReference type="EMBL" id="KZ613980">
    <property type="protein sequence ID" value="PMD28968.1"/>
    <property type="molecule type" value="Genomic_DNA"/>
</dbReference>
<gene>
    <name evidence="2" type="ORF">L207DRAFT_593947</name>
</gene>
<evidence type="ECO:0000313" key="2">
    <source>
        <dbReference type="EMBL" id="PMD28968.1"/>
    </source>
</evidence>
<dbReference type="PROSITE" id="PS50181">
    <property type="entry name" value="FBOX"/>
    <property type="match status" value="1"/>
</dbReference>